<comment type="caution">
    <text evidence="1">The sequence shown here is derived from an EMBL/GenBank/DDBJ whole genome shotgun (WGS) entry which is preliminary data.</text>
</comment>
<feature type="non-terminal residue" evidence="1">
    <location>
        <position position="1"/>
    </location>
</feature>
<gene>
    <name evidence="1" type="ORF">UR96_C0043G0001</name>
</gene>
<reference evidence="1 2" key="1">
    <citation type="journal article" date="2015" name="Nature">
        <title>rRNA introns, odd ribosomes, and small enigmatic genomes across a large radiation of phyla.</title>
        <authorList>
            <person name="Brown C.T."/>
            <person name="Hug L.A."/>
            <person name="Thomas B.C."/>
            <person name="Sharon I."/>
            <person name="Castelle C.J."/>
            <person name="Singh A."/>
            <person name="Wilkins M.J."/>
            <person name="Williams K.H."/>
            <person name="Banfield J.F."/>
        </authorList>
    </citation>
    <scope>NUCLEOTIDE SEQUENCE [LARGE SCALE GENOMIC DNA]</scope>
</reference>
<proteinExistence type="predicted"/>
<name>A0A0G0FTL0_9BACT</name>
<protein>
    <submittedName>
        <fullName evidence="1">Uncharacterized protein</fullName>
    </submittedName>
</protein>
<sequence length="115" mass="13086">ACDWHWPWWQPETSTAESNGTSESINVNDGDTYLEEYSCTDLPSCTTKIVPAGTTTIGYKHTGVKTCDFFIYHEGESISYKQIDEFHTYPNALPALTNDSDFARSQVYWIYACNH</sequence>
<evidence type="ECO:0000313" key="2">
    <source>
        <dbReference type="Proteomes" id="UP000034140"/>
    </source>
</evidence>
<accession>A0A0G0FTL0</accession>
<dbReference type="Proteomes" id="UP000034140">
    <property type="component" value="Unassembled WGS sequence"/>
</dbReference>
<evidence type="ECO:0000313" key="1">
    <source>
        <dbReference type="EMBL" id="KKP90640.1"/>
    </source>
</evidence>
<organism evidence="1 2">
    <name type="scientific">candidate division WS6 bacterium GW2011_GWC1_36_11</name>
    <dbReference type="NCBI Taxonomy" id="1619090"/>
    <lineage>
        <taxon>Bacteria</taxon>
        <taxon>Candidatus Dojkabacteria</taxon>
    </lineage>
</organism>
<dbReference type="EMBL" id="LBRE01000043">
    <property type="protein sequence ID" value="KKP90640.1"/>
    <property type="molecule type" value="Genomic_DNA"/>
</dbReference>
<dbReference type="AlphaFoldDB" id="A0A0G0FTL0"/>